<organism evidence="2 3">
    <name type="scientific">Oryza rufipogon</name>
    <name type="common">Brownbeard rice</name>
    <name type="synonym">Asian wild rice</name>
    <dbReference type="NCBI Taxonomy" id="4529"/>
    <lineage>
        <taxon>Eukaryota</taxon>
        <taxon>Viridiplantae</taxon>
        <taxon>Streptophyta</taxon>
        <taxon>Embryophyta</taxon>
        <taxon>Tracheophyta</taxon>
        <taxon>Spermatophyta</taxon>
        <taxon>Magnoliopsida</taxon>
        <taxon>Liliopsida</taxon>
        <taxon>Poales</taxon>
        <taxon>Poaceae</taxon>
        <taxon>BOP clade</taxon>
        <taxon>Oryzoideae</taxon>
        <taxon>Oryzeae</taxon>
        <taxon>Oryzinae</taxon>
        <taxon>Oryza</taxon>
    </lineage>
</organism>
<dbReference type="HOGENOM" id="CLU_1201508_0_0_1"/>
<dbReference type="eggNOG" id="KOG2392">
    <property type="taxonomic scope" value="Eukaryota"/>
</dbReference>
<dbReference type="STRING" id="4529.A0A0E0Q495"/>
<dbReference type="InterPro" id="IPR036186">
    <property type="entry name" value="Serpin_sf"/>
</dbReference>
<dbReference type="Gramene" id="ORUFI07G03380.1">
    <property type="protein sequence ID" value="ORUFI07G03380.1"/>
    <property type="gene ID" value="ORUFI07G03380"/>
</dbReference>
<keyword evidence="3" id="KW-1185">Reference proteome</keyword>
<name>A0A0E0Q495_ORYRU</name>
<dbReference type="EnsemblPlants" id="ORUFI07G03380.1">
    <property type="protein sequence ID" value="ORUFI07G03380.1"/>
    <property type="gene ID" value="ORUFI07G03380"/>
</dbReference>
<dbReference type="AlphaFoldDB" id="A0A0E0Q495"/>
<dbReference type="SUPFAM" id="SSF56574">
    <property type="entry name" value="Serpins"/>
    <property type="match status" value="1"/>
</dbReference>
<sequence>MATARRSPPAAILSPIARAPPPSWDLGTSSTAFRPDVPRAWPARRRRWYVLIRPSLAESGVAERSVEVGRVEAIDDIALEREFRRLDDGSSVEVSFMQRPAGCYHHVACHDGFKVLRLPYKAATPTTTSSSATASRRSPCSSSSPTTATAGLSDLLDRITSSPEFVDDHLPPECVPESDDDLGFSLYDGYYPPPLKLVDFVADHLFAFFIVEERLQSIVFAGHVLDPSEEV</sequence>
<dbReference type="InterPro" id="IPR042185">
    <property type="entry name" value="Serpin_sf_2"/>
</dbReference>
<evidence type="ECO:0000256" key="1">
    <source>
        <dbReference type="SAM" id="MobiDB-lite"/>
    </source>
</evidence>
<evidence type="ECO:0008006" key="4">
    <source>
        <dbReference type="Google" id="ProtNLM"/>
    </source>
</evidence>
<dbReference type="Proteomes" id="UP000008022">
    <property type="component" value="Unassembled WGS sequence"/>
</dbReference>
<protein>
    <recommendedName>
        <fullName evidence="4">Serpin domain-containing protein</fullName>
    </recommendedName>
</protein>
<feature type="region of interest" description="Disordered" evidence="1">
    <location>
        <begin position="125"/>
        <end position="149"/>
    </location>
</feature>
<evidence type="ECO:0000313" key="2">
    <source>
        <dbReference type="EnsemblPlants" id="ORUFI07G03380.1"/>
    </source>
</evidence>
<reference evidence="2" key="2">
    <citation type="submission" date="2015-06" db="UniProtKB">
        <authorList>
            <consortium name="EnsemblPlants"/>
        </authorList>
    </citation>
    <scope>IDENTIFICATION</scope>
</reference>
<accession>A0A0E0Q495</accession>
<evidence type="ECO:0000313" key="3">
    <source>
        <dbReference type="Proteomes" id="UP000008022"/>
    </source>
</evidence>
<dbReference type="Gene3D" id="2.30.39.10">
    <property type="entry name" value="Alpha-1-antitrypsin, domain 1"/>
    <property type="match status" value="1"/>
</dbReference>
<proteinExistence type="predicted"/>
<reference evidence="3" key="1">
    <citation type="submission" date="2013-06" db="EMBL/GenBank/DDBJ databases">
        <authorList>
            <person name="Zhao Q."/>
        </authorList>
    </citation>
    <scope>NUCLEOTIDE SEQUENCE</scope>
    <source>
        <strain evidence="3">cv. W1943</strain>
    </source>
</reference>